<feature type="compositionally biased region" description="Basic and acidic residues" evidence="8">
    <location>
        <begin position="869"/>
        <end position="889"/>
    </location>
</feature>
<dbReference type="VEuPathDB" id="ToxoDB:TGARI_239885"/>
<feature type="region of interest" description="Disordered" evidence="8">
    <location>
        <begin position="1687"/>
        <end position="1717"/>
    </location>
</feature>
<feature type="region of interest" description="Disordered" evidence="8">
    <location>
        <begin position="39"/>
        <end position="77"/>
    </location>
</feature>
<evidence type="ECO:0000256" key="8">
    <source>
        <dbReference type="SAM" id="MobiDB-lite"/>
    </source>
</evidence>
<evidence type="ECO:0000313" key="11">
    <source>
        <dbReference type="Proteomes" id="UP000074247"/>
    </source>
</evidence>
<feature type="compositionally biased region" description="Basic and acidic residues" evidence="8">
    <location>
        <begin position="5951"/>
        <end position="5960"/>
    </location>
</feature>
<feature type="domain" description="Protein kinase" evidence="9">
    <location>
        <begin position="4283"/>
        <end position="4820"/>
    </location>
</feature>
<feature type="compositionally biased region" description="Basic and acidic residues" evidence="8">
    <location>
        <begin position="2938"/>
        <end position="2957"/>
    </location>
</feature>
<feature type="compositionally biased region" description="Basic and acidic residues" evidence="8">
    <location>
        <begin position="1606"/>
        <end position="1633"/>
    </location>
</feature>
<feature type="region of interest" description="Disordered" evidence="8">
    <location>
        <begin position="3615"/>
        <end position="3642"/>
    </location>
</feature>
<feature type="region of interest" description="Disordered" evidence="8">
    <location>
        <begin position="1289"/>
        <end position="1345"/>
    </location>
</feature>
<feature type="compositionally biased region" description="Basic and acidic residues" evidence="8">
    <location>
        <begin position="4986"/>
        <end position="4999"/>
    </location>
</feature>
<feature type="compositionally biased region" description="Basic and acidic residues" evidence="8">
    <location>
        <begin position="4885"/>
        <end position="4910"/>
    </location>
</feature>
<dbReference type="InterPro" id="IPR011009">
    <property type="entry name" value="Kinase-like_dom_sf"/>
</dbReference>
<feature type="region of interest" description="Disordered" evidence="8">
    <location>
        <begin position="1536"/>
        <end position="1633"/>
    </location>
</feature>
<feature type="compositionally biased region" description="Polar residues" evidence="8">
    <location>
        <begin position="1301"/>
        <end position="1318"/>
    </location>
</feature>
<feature type="compositionally biased region" description="Basic and acidic residues" evidence="8">
    <location>
        <begin position="766"/>
        <end position="781"/>
    </location>
</feature>
<feature type="compositionally biased region" description="Low complexity" evidence="8">
    <location>
        <begin position="3632"/>
        <end position="3642"/>
    </location>
</feature>
<protein>
    <recommendedName>
        <fullName evidence="2">non-specific serine/threonine protein kinase</fullName>
        <ecNumber evidence="2">2.7.11.1</ecNumber>
    </recommendedName>
</protein>
<feature type="compositionally biased region" description="Low complexity" evidence="8">
    <location>
        <begin position="44"/>
        <end position="66"/>
    </location>
</feature>
<feature type="compositionally biased region" description="Polar residues" evidence="8">
    <location>
        <begin position="2051"/>
        <end position="2068"/>
    </location>
</feature>
<dbReference type="PANTHER" id="PTHR43671">
    <property type="entry name" value="SERINE/THREONINE-PROTEIN KINASE NEK"/>
    <property type="match status" value="1"/>
</dbReference>
<dbReference type="PANTHER" id="PTHR43671:SF13">
    <property type="entry name" value="SERINE_THREONINE-PROTEIN KINASE NEK2"/>
    <property type="match status" value="1"/>
</dbReference>
<feature type="region of interest" description="Disordered" evidence="8">
    <location>
        <begin position="4980"/>
        <end position="4999"/>
    </location>
</feature>
<dbReference type="PROSITE" id="PS00107">
    <property type="entry name" value="PROTEIN_KINASE_ATP"/>
    <property type="match status" value="1"/>
</dbReference>
<gene>
    <name evidence="10" type="ORF">TGARI_239885</name>
</gene>
<feature type="region of interest" description="Disordered" evidence="8">
    <location>
        <begin position="922"/>
        <end position="978"/>
    </location>
</feature>
<feature type="compositionally biased region" description="Basic and acidic residues" evidence="8">
    <location>
        <begin position="493"/>
        <end position="505"/>
    </location>
</feature>
<dbReference type="SUPFAM" id="SSF56112">
    <property type="entry name" value="Protein kinase-like (PK-like)"/>
    <property type="match status" value="2"/>
</dbReference>
<feature type="compositionally biased region" description="Basic and acidic residues" evidence="8">
    <location>
        <begin position="2994"/>
        <end position="3011"/>
    </location>
</feature>
<keyword evidence="3" id="KW-0808">Transferase</keyword>
<evidence type="ECO:0000256" key="4">
    <source>
        <dbReference type="ARBA" id="ARBA00022741"/>
    </source>
</evidence>
<feature type="compositionally biased region" description="Low complexity" evidence="8">
    <location>
        <begin position="1749"/>
        <end position="1763"/>
    </location>
</feature>
<feature type="compositionally biased region" description="Gly residues" evidence="8">
    <location>
        <begin position="2696"/>
        <end position="2705"/>
    </location>
</feature>
<feature type="region of interest" description="Disordered" evidence="8">
    <location>
        <begin position="3900"/>
        <end position="3922"/>
    </location>
</feature>
<feature type="region of interest" description="Disordered" evidence="8">
    <location>
        <begin position="3447"/>
        <end position="3466"/>
    </location>
</feature>
<feature type="region of interest" description="Disordered" evidence="8">
    <location>
        <begin position="836"/>
        <end position="889"/>
    </location>
</feature>
<feature type="region of interest" description="Disordered" evidence="8">
    <location>
        <begin position="608"/>
        <end position="630"/>
    </location>
</feature>
<feature type="compositionally biased region" description="Basic and acidic residues" evidence="8">
    <location>
        <begin position="2386"/>
        <end position="2467"/>
    </location>
</feature>
<feature type="region of interest" description="Disordered" evidence="8">
    <location>
        <begin position="4637"/>
        <end position="4692"/>
    </location>
</feature>
<feature type="region of interest" description="Disordered" evidence="8">
    <location>
        <begin position="1055"/>
        <end position="1135"/>
    </location>
</feature>
<dbReference type="InterPro" id="IPR008271">
    <property type="entry name" value="Ser/Thr_kinase_AS"/>
</dbReference>
<feature type="compositionally biased region" description="Acidic residues" evidence="8">
    <location>
        <begin position="2958"/>
        <end position="2967"/>
    </location>
</feature>
<feature type="compositionally biased region" description="Polar residues" evidence="8">
    <location>
        <begin position="2076"/>
        <end position="2087"/>
    </location>
</feature>
<dbReference type="PROSITE" id="PS50011">
    <property type="entry name" value="PROTEIN_KINASE_DOM"/>
    <property type="match status" value="1"/>
</dbReference>
<feature type="compositionally biased region" description="Basic and acidic residues" evidence="8">
    <location>
        <begin position="5559"/>
        <end position="5571"/>
    </location>
</feature>
<dbReference type="Gene3D" id="1.10.510.10">
    <property type="entry name" value="Transferase(Phosphotransferase) domain 1"/>
    <property type="match status" value="2"/>
</dbReference>
<feature type="compositionally biased region" description="Basic and acidic residues" evidence="8">
    <location>
        <begin position="4512"/>
        <end position="4525"/>
    </location>
</feature>
<feature type="region of interest" description="Disordered" evidence="8">
    <location>
        <begin position="484"/>
        <end position="516"/>
    </location>
</feature>
<reference evidence="10 11" key="1">
    <citation type="journal article" date="2016" name="Nat. Commun.">
        <title>Local admixture of amplified and diversified secreted pathogenesis determinants shapes mosaic Toxoplasma gondii genomes.</title>
        <authorList>
            <person name="Lorenzi H."/>
            <person name="Khan A."/>
            <person name="Behnke M.S."/>
            <person name="Namasivayam S."/>
            <person name="Swapna L.S."/>
            <person name="Hadjithomas M."/>
            <person name="Karamycheva S."/>
            <person name="Pinney D."/>
            <person name="Brunk B.P."/>
            <person name="Ajioka J.W."/>
            <person name="Ajzenberg D."/>
            <person name="Boothroyd J.C."/>
            <person name="Boyle J.P."/>
            <person name="Darde M.L."/>
            <person name="Diaz-Miranda M.A."/>
            <person name="Dubey J.P."/>
            <person name="Fritz H.M."/>
            <person name="Gennari S.M."/>
            <person name="Gregory B.D."/>
            <person name="Kim K."/>
            <person name="Saeij J.P."/>
            <person name="Su C."/>
            <person name="White M.W."/>
            <person name="Zhu X.Q."/>
            <person name="Howe D.K."/>
            <person name="Rosenthal B.M."/>
            <person name="Grigg M.E."/>
            <person name="Parkinson J."/>
            <person name="Liu L."/>
            <person name="Kissinger J.C."/>
            <person name="Roos D.S."/>
            <person name="Sibley L.D."/>
        </authorList>
    </citation>
    <scope>NUCLEOTIDE SEQUENCE [LARGE SCALE GENOMIC DNA]</scope>
    <source>
        <strain evidence="10 11">ARI</strain>
    </source>
</reference>
<evidence type="ECO:0000313" key="10">
    <source>
        <dbReference type="EMBL" id="KYF40028.1"/>
    </source>
</evidence>
<feature type="compositionally biased region" description="Basic and acidic residues" evidence="8">
    <location>
        <begin position="1243"/>
        <end position="1259"/>
    </location>
</feature>
<feature type="compositionally biased region" description="Basic and acidic residues" evidence="8">
    <location>
        <begin position="5970"/>
        <end position="5981"/>
    </location>
</feature>
<feature type="region of interest" description="Disordered" evidence="8">
    <location>
        <begin position="137"/>
        <end position="175"/>
    </location>
</feature>
<feature type="compositionally biased region" description="Basic and acidic residues" evidence="8">
    <location>
        <begin position="4023"/>
        <end position="4033"/>
    </location>
</feature>
<feature type="compositionally biased region" description="Basic and acidic residues" evidence="8">
    <location>
        <begin position="1880"/>
        <end position="1894"/>
    </location>
</feature>
<feature type="compositionally biased region" description="Basic and acidic residues" evidence="8">
    <location>
        <begin position="383"/>
        <end position="393"/>
    </location>
</feature>
<evidence type="ECO:0000256" key="1">
    <source>
        <dbReference type="ARBA" id="ARBA00010886"/>
    </source>
</evidence>
<feature type="compositionally biased region" description="Basic and acidic residues" evidence="8">
    <location>
        <begin position="1826"/>
        <end position="1839"/>
    </location>
</feature>
<feature type="compositionally biased region" description="Polar residues" evidence="8">
    <location>
        <begin position="1895"/>
        <end position="1904"/>
    </location>
</feature>
<comment type="caution">
    <text evidence="10">The sequence shown here is derived from an EMBL/GenBank/DDBJ whole genome shotgun (WGS) entry which is preliminary data.</text>
</comment>
<feature type="compositionally biased region" description="Basic and acidic residues" evidence="8">
    <location>
        <begin position="4479"/>
        <end position="4503"/>
    </location>
</feature>
<dbReference type="Proteomes" id="UP000074247">
    <property type="component" value="Unassembled WGS sequence"/>
</dbReference>
<feature type="compositionally biased region" description="Basic residues" evidence="8">
    <location>
        <begin position="2775"/>
        <end position="2791"/>
    </location>
</feature>
<feature type="region of interest" description="Disordered" evidence="8">
    <location>
        <begin position="5394"/>
        <end position="5416"/>
    </location>
</feature>
<feature type="region of interest" description="Disordered" evidence="8">
    <location>
        <begin position="5253"/>
        <end position="5284"/>
    </location>
</feature>
<feature type="region of interest" description="Disordered" evidence="8">
    <location>
        <begin position="380"/>
        <end position="432"/>
    </location>
</feature>
<feature type="region of interest" description="Disordered" evidence="8">
    <location>
        <begin position="5883"/>
        <end position="6033"/>
    </location>
</feature>
<dbReference type="InterPro" id="IPR050660">
    <property type="entry name" value="NEK_Ser/Thr_kinase"/>
</dbReference>
<feature type="compositionally biased region" description="Basic and acidic residues" evidence="8">
    <location>
        <begin position="4041"/>
        <end position="4052"/>
    </location>
</feature>
<feature type="compositionally biased region" description="Polar residues" evidence="8">
    <location>
        <begin position="4930"/>
        <end position="4940"/>
    </location>
</feature>
<feature type="compositionally biased region" description="Low complexity" evidence="8">
    <location>
        <begin position="1081"/>
        <end position="1094"/>
    </location>
</feature>
<feature type="compositionally biased region" description="Low complexity" evidence="8">
    <location>
        <begin position="2527"/>
        <end position="2589"/>
    </location>
</feature>
<feature type="region of interest" description="Disordered" evidence="8">
    <location>
        <begin position="3786"/>
        <end position="3828"/>
    </location>
</feature>
<evidence type="ECO:0000259" key="9">
    <source>
        <dbReference type="PROSITE" id="PS50011"/>
    </source>
</evidence>
<feature type="region of interest" description="Disordered" evidence="8">
    <location>
        <begin position="3302"/>
        <end position="3424"/>
    </location>
</feature>
<feature type="compositionally biased region" description="Basic and acidic residues" evidence="8">
    <location>
        <begin position="5989"/>
        <end position="6024"/>
    </location>
</feature>
<feature type="region of interest" description="Disordered" evidence="8">
    <location>
        <begin position="2364"/>
        <end position="3064"/>
    </location>
</feature>
<feature type="compositionally biased region" description="Basic residues" evidence="8">
    <location>
        <begin position="1555"/>
        <end position="1564"/>
    </location>
</feature>
<feature type="region of interest" description="Disordered" evidence="8">
    <location>
        <begin position="3674"/>
        <end position="3715"/>
    </location>
</feature>
<keyword evidence="6 7" id="KW-0067">ATP-binding</keyword>
<feature type="compositionally biased region" description="Basic and acidic residues" evidence="8">
    <location>
        <begin position="5804"/>
        <end position="5839"/>
    </location>
</feature>
<dbReference type="EC" id="2.7.11.1" evidence="2"/>
<feature type="compositionally biased region" description="Basic and acidic residues" evidence="8">
    <location>
        <begin position="2968"/>
        <end position="2987"/>
    </location>
</feature>
<dbReference type="OrthoDB" id="440949at2759"/>
<dbReference type="InterPro" id="IPR017441">
    <property type="entry name" value="Protein_kinase_ATP_BS"/>
</dbReference>
<feature type="compositionally biased region" description="Basic and acidic residues" evidence="8">
    <location>
        <begin position="5268"/>
        <end position="5284"/>
    </location>
</feature>
<feature type="compositionally biased region" description="Basic and acidic residues" evidence="8">
    <location>
        <begin position="3303"/>
        <end position="3358"/>
    </location>
</feature>
<feature type="compositionally biased region" description="Basic and acidic residues" evidence="8">
    <location>
        <begin position="144"/>
        <end position="167"/>
    </location>
</feature>
<feature type="compositionally biased region" description="Basic and acidic residues" evidence="8">
    <location>
        <begin position="2716"/>
        <end position="2732"/>
    </location>
</feature>
<keyword evidence="4 7" id="KW-0547">Nucleotide-binding</keyword>
<evidence type="ECO:0000256" key="2">
    <source>
        <dbReference type="ARBA" id="ARBA00012513"/>
    </source>
</evidence>
<feature type="compositionally biased region" description="Basic and acidic residues" evidence="8">
    <location>
        <begin position="1697"/>
        <end position="1717"/>
    </location>
</feature>
<evidence type="ECO:0000256" key="7">
    <source>
        <dbReference type="PROSITE-ProRule" id="PRU10141"/>
    </source>
</evidence>
<feature type="compositionally biased region" description="Basic and acidic residues" evidence="8">
    <location>
        <begin position="4226"/>
        <end position="4242"/>
    </location>
</feature>
<feature type="compositionally biased region" description="Basic and acidic residues" evidence="8">
    <location>
        <begin position="2198"/>
        <end position="2224"/>
    </location>
</feature>
<feature type="compositionally biased region" description="Low complexity" evidence="8">
    <location>
        <begin position="2600"/>
        <end position="2614"/>
    </location>
</feature>
<feature type="region of interest" description="Disordered" evidence="8">
    <location>
        <begin position="750"/>
        <end position="791"/>
    </location>
</feature>
<evidence type="ECO:0000256" key="5">
    <source>
        <dbReference type="ARBA" id="ARBA00022777"/>
    </source>
</evidence>
<dbReference type="EMBL" id="AGQS02005579">
    <property type="protein sequence ID" value="KYF40028.1"/>
    <property type="molecule type" value="Genomic_DNA"/>
</dbReference>
<feature type="compositionally biased region" description="Basic and acidic residues" evidence="8">
    <location>
        <begin position="5449"/>
        <end position="5474"/>
    </location>
</feature>
<feature type="region of interest" description="Disordered" evidence="8">
    <location>
        <begin position="1880"/>
        <end position="1959"/>
    </location>
</feature>
<dbReference type="GO" id="GO:0004674">
    <property type="term" value="F:protein serine/threonine kinase activity"/>
    <property type="evidence" value="ECO:0007669"/>
    <property type="project" value="UniProtKB-EC"/>
</dbReference>
<feature type="compositionally biased region" description="Low complexity" evidence="8">
    <location>
        <begin position="1055"/>
        <end position="1066"/>
    </location>
</feature>
<feature type="compositionally biased region" description="Polar residues" evidence="8">
    <location>
        <begin position="2469"/>
        <end position="2479"/>
    </location>
</feature>
<feature type="region of interest" description="Disordered" evidence="8">
    <location>
        <begin position="4539"/>
        <end position="4569"/>
    </location>
</feature>
<feature type="region of interest" description="Disordered" evidence="8">
    <location>
        <begin position="5804"/>
        <end position="5844"/>
    </location>
</feature>
<feature type="compositionally biased region" description="Acidic residues" evidence="8">
    <location>
        <begin position="617"/>
        <end position="630"/>
    </location>
</feature>
<dbReference type="SMART" id="SM00220">
    <property type="entry name" value="S_TKc"/>
    <property type="match status" value="1"/>
</dbReference>
<feature type="compositionally biased region" description="Basic and acidic residues" evidence="8">
    <location>
        <begin position="965"/>
        <end position="978"/>
    </location>
</feature>
<feature type="region of interest" description="Disordered" evidence="8">
    <location>
        <begin position="2031"/>
        <end position="2154"/>
    </location>
</feature>
<comment type="similarity">
    <text evidence="1">Belongs to the protein kinase superfamily. NEK Ser/Thr protein kinase family. NIMA subfamily.</text>
</comment>
<feature type="compositionally biased region" description="Low complexity" evidence="8">
    <location>
        <begin position="836"/>
        <end position="846"/>
    </location>
</feature>
<feature type="compositionally biased region" description="Basic and acidic residues" evidence="8">
    <location>
        <begin position="3786"/>
        <end position="3814"/>
    </location>
</feature>
<evidence type="ECO:0000256" key="6">
    <source>
        <dbReference type="ARBA" id="ARBA00022840"/>
    </source>
</evidence>
<feature type="compositionally biased region" description="Basic and acidic residues" evidence="8">
    <location>
        <begin position="3616"/>
        <end position="3630"/>
    </location>
</feature>
<feature type="compositionally biased region" description="Basic and acidic residues" evidence="8">
    <location>
        <begin position="3021"/>
        <end position="3043"/>
    </location>
</feature>
<feature type="compositionally biased region" description="Basic and acidic residues" evidence="8">
    <location>
        <begin position="4941"/>
        <end position="4967"/>
    </location>
</feature>
<feature type="region of interest" description="Disordered" evidence="8">
    <location>
        <begin position="5557"/>
        <end position="5577"/>
    </location>
</feature>
<dbReference type="PROSITE" id="PS00108">
    <property type="entry name" value="PROTEIN_KINASE_ST"/>
    <property type="match status" value="1"/>
</dbReference>
<feature type="region of interest" description="Disordered" evidence="8">
    <location>
        <begin position="1823"/>
        <end position="1867"/>
    </location>
</feature>
<feature type="region of interest" description="Disordered" evidence="8">
    <location>
        <begin position="4883"/>
        <end position="4967"/>
    </location>
</feature>
<feature type="region of interest" description="Disordered" evidence="8">
    <location>
        <begin position="3485"/>
        <end position="3513"/>
    </location>
</feature>
<feature type="compositionally biased region" description="Basic and acidic residues" evidence="8">
    <location>
        <begin position="1125"/>
        <end position="1135"/>
    </location>
</feature>
<feature type="compositionally biased region" description="Basic and acidic residues" evidence="8">
    <location>
        <begin position="4165"/>
        <end position="4177"/>
    </location>
</feature>
<feature type="compositionally biased region" description="Low complexity" evidence="8">
    <location>
        <begin position="4681"/>
        <end position="4692"/>
    </location>
</feature>
<organism evidence="10 11">
    <name type="scientific">Toxoplasma gondii ARI</name>
    <dbReference type="NCBI Taxonomy" id="1074872"/>
    <lineage>
        <taxon>Eukaryota</taxon>
        <taxon>Sar</taxon>
        <taxon>Alveolata</taxon>
        <taxon>Apicomplexa</taxon>
        <taxon>Conoidasida</taxon>
        <taxon>Coccidia</taxon>
        <taxon>Eucoccidiorida</taxon>
        <taxon>Eimeriorina</taxon>
        <taxon>Sarcocystidae</taxon>
        <taxon>Toxoplasma</taxon>
    </lineage>
</organism>
<feature type="compositionally biased region" description="Low complexity" evidence="8">
    <location>
        <begin position="2095"/>
        <end position="2123"/>
    </location>
</feature>
<feature type="compositionally biased region" description="Low complexity" evidence="8">
    <location>
        <begin position="940"/>
        <end position="949"/>
    </location>
</feature>
<dbReference type="GO" id="GO:0005524">
    <property type="term" value="F:ATP binding"/>
    <property type="evidence" value="ECO:0007669"/>
    <property type="project" value="UniProtKB-UniRule"/>
</dbReference>
<feature type="compositionally biased region" description="Acidic residues" evidence="8">
    <location>
        <begin position="1936"/>
        <end position="1948"/>
    </location>
</feature>
<accession>A0A139XML2</accession>
<feature type="region of interest" description="Disordered" evidence="8">
    <location>
        <begin position="4160"/>
        <end position="4242"/>
    </location>
</feature>
<feature type="compositionally biased region" description="Basic and acidic residues" evidence="8">
    <location>
        <begin position="5895"/>
        <end position="5925"/>
    </location>
</feature>
<evidence type="ECO:0000256" key="3">
    <source>
        <dbReference type="ARBA" id="ARBA00022679"/>
    </source>
</evidence>
<feature type="region of interest" description="Disordered" evidence="8">
    <location>
        <begin position="2194"/>
        <end position="2228"/>
    </location>
</feature>
<feature type="region of interest" description="Disordered" evidence="8">
    <location>
        <begin position="5191"/>
        <end position="5211"/>
    </location>
</feature>
<feature type="region of interest" description="Disordered" evidence="8">
    <location>
        <begin position="1234"/>
        <end position="1262"/>
    </location>
</feature>
<feature type="binding site" evidence="7">
    <location>
        <position position="4313"/>
    </location>
    <ligand>
        <name>ATP</name>
        <dbReference type="ChEBI" id="CHEBI:30616"/>
    </ligand>
</feature>
<feature type="compositionally biased region" description="Basic residues" evidence="8">
    <location>
        <begin position="2733"/>
        <end position="2752"/>
    </location>
</feature>
<feature type="compositionally biased region" description="Basic residues" evidence="8">
    <location>
        <begin position="4193"/>
        <end position="4208"/>
    </location>
</feature>
<dbReference type="InterPro" id="IPR000719">
    <property type="entry name" value="Prot_kinase_dom"/>
</dbReference>
<feature type="compositionally biased region" description="Gly residues" evidence="8">
    <location>
        <begin position="5257"/>
        <end position="5267"/>
    </location>
</feature>
<feature type="compositionally biased region" description="Basic and acidic residues" evidence="8">
    <location>
        <begin position="4063"/>
        <end position="4100"/>
    </location>
</feature>
<feature type="region of interest" description="Disordered" evidence="8">
    <location>
        <begin position="1744"/>
        <end position="1777"/>
    </location>
</feature>
<proteinExistence type="inferred from homology"/>
<sequence>MGASDSKAGPSFPLLPSPDFNPHGLPLAVIRCDPARSLPPRPAASPVVSFPLSCSPTARPSDSSRSPPGPHCGEEESVFKWKKENTDDSFYVYHLSDADAEKLLRRHEAAWPLVLLYVPNIPEERQAGREGSLALTSHRRANNHQRDVRGHTASNKAEKEEADEGRGEATVSTRGRNESDALFGCCQEGRQVGSAARKRDQERELEIRRKHGDVPVVTEADPGRPLRLHLRARLRCPRSQTVSDPFVITQLRLSSSSSFTSTSCTSSSPAFPFSSGSRSSTSASSSFSGCASFSCSSSSSSTSCSSSCPLSEPASSFASPRSAPGEIASVRLYPVQSSPLREIEGAVSAPAKLLPACAHSTRVSGAGKTVTAEKNFVQNEVLDDGHSKRRNEPPDSVSCSSSEEQFRRGAGWRGHSSCPSRCRGKETDPSSSQASCVSLCVEKETLKALGGWPGCRAFLLSLAALLEELRCSLAFFSSLCLPRRRKSPSNLRPNEKESQRLRGETSESVSGSPFGHSSSSAFFFCSPSTSSPSSSSSSTSFFSPCSPSSSTFSSACSREIKCGDPSDASRGPRVSSGEAGGGALFLSLLSWVADLLLTDLAILRSPPATQVEKQSAEETDEDVEEGEETNVEDAFDFRGEDREGNEGFSVAHLLVVLLLTLMVQRSPRHLSLLFFESWLHRLRRDPSNWRAAALLPLLLTTSETFLEALLAGTRARVFPFLGAQLAAVHKLRRTLSPRLCAPASAARTSLRRVGETPSASPHQVGKRGEEQSNTRANIHDGDGEDNPGTETPFSDVYSLWATERAVIAALDILCCYISYRYVSALEALSVLPGRSLSSSSLASSGPRSPPVCGASPTRTSEPRTFGHCLLHEGHKPQSRGDSESPRTRELGDTLGLLEAVKQALPIALAVELLQTDPQLHAERPEAGAEAGAETRGDSGGTTLEGTEAEGIPERDLEQGTAVRNEQNKTGRCSCEEAKGGGRVSVSASVTISLRQVVFPVCLFLRRAMRIQNKATVHAQEQEGFLEKENVLLPTVWTAEVASQITHVLLPFPALSRTPPSSSRSSPPVRPGLHSSLVTSRSPSGPLGPLSAPGVPTAPLSSAEALRSPQPAVRPRRVSPDCRPGAGEREAGPERSHALCGSLLTSGVKHQSRALRGLDTEMKRCVWRWVSLHIQLRAVFSQPAVASLRLQRLVKFTAKETERQKNASDFEGRGTNRRAEHLERFEAGDAVCDERGRQGGWEGTRGKRLGDGVTDESRQDADDDDGRCDAFLITVRSELRRHLKTMRRGQWCRDGPSGCSPAPSSFESRRWPSNFSSSGDVREAKGCASQSPDASAAEQGETRGHAAGESDFRDADVLLFHLSSLAHLLHLTSQYLQLCGGSPHTAASIVRLLGPSFASISDLLFGCSPSLSFFSRPASSCSSSSCSSSSLCSSSCIPSSCSPCCSPSESLCLSSPSVADASSSFPLPFPRRGAGEGHPAGGTCCRRFSFLPVSCLLLASFFSLLSGLLRALSSSPCYVFLAFRLLRLFDLLPVSPSPRSPNCRGPSAFVSSSASRRSHSRRKKETVRSLLSPVASARRRGAVSPQLPPGARNLKPQRGPANGVGARTREGSEGRSQEEREKERTGERGEGREGRRAVGEFVNAENEGNDARRFCNWGIGTEGQQRHEGFDSKLCGLSSSREQLENEMSGVSLELGEEGDRKREELRGGREHEIQGGPKKDALASLISLLLQPSLVRLSLPFDESRRTDSQFPSSSPSSSTRSCPEPPLGLLSPRLRASPPGRAPRCFLAGLSRAQGASIEFVAALTAWLAAACDRKNGHGQFVLDSAREGDGDAEREPQKPPGTERQQAPVRAASSASETPNLSLRDACRDAGRAAFLRRRESLRGKSERRAETGTETPWSSPSPDGGDMDFEEHAKRQDPNADETGSESRKGSTEETDDEEFSEESGTEAHGVEEADDLGDKRSLRCLGSERRSFWSPSVDRDQAYLRDCVTPALVAWLGFFFSPPSGVLHRLLPVLHACLLASFSRPLRPQKEEETRRRARAAFPLSDASGNASVQGNVPSPSLSSPRVALSADSRSSLSCEAGQSPSPPSPAHASKSLSSLSSPRSSPPLSLSPPSSRASQELLGMSPPSVCTSQLGAGSNRRPDALPLPPEGSAACFTAFVREGETFPNSSAMAETQTSDLTGAGTYHLRRQSSGKEHERNLDDLEAVREEGGEGERTRDSSSASFWCDSRSQDRQTERRLAALLFQLLDAEQGLLSLPHSLVRFSGASLSAFVDLHYFHFLLAYCSPFASNQSLRGLSDKTETCTGDAEAKQKILFLLCEFHLHALVQVAARRSEAAMTRLQQFRVFDFLSVHLLSRSEASPGASTRGPSGMAARPLDVGGGRRRETPGQPRDSEPRSPCLDRRDAERRREEKEWQSNLERSKSVEDSGREGEKGGREAAEQRGGRGRHGGDEGDSWRDKGNIAETNLHLSTFGSDGAFSRDEGDGISAPGTEDFLHRKPRQWYSLSEVPGSRSPPEDSSDPSKCSETSSSCSYSSCFSSTSSHSVSSSLDSSSSVVSRSPPSLTLSLSPLSSVSSSASSASCLQRSAGAKSSRLDSSASSLCGSRLTSPSSQASPFLSPQHPPADSILPLPPSPSACFSGSAEAPPSRAESPLGAVRSSTVSPLSLLAMARSRRAPETPRRIASWAPATGGPGKAGGSRLGATETSVGDTTRKADHPQEAKGEPRRPKTHRRRGTKDKKERRRDKQKQRDEAADEGEGRQSLSSDARLKAPRRKDRSRKKDKRRLASSSPLLSPRREYGGGLPSGRPVRPFIPPLRLDALPPPASYRDLQQPPSEAGMLSYGPSSRPATGARVSSHLRPSVSSRLGRRTGSRRQASEAPGEGAPRRAARGGEASLGEGQDERGDQQGGGEAETQGERLERVAGGRRCASLRSTHDLEETGTQRDTEKRPEEEPTGDADGDTDAWRQRSRERRGDSESERGGSQRRGHRDSAKEELPGCGKSEARGFGKAAAQGSTRREPPPRDSREKPVFSKLETARSETSVDAVEPPKRSDTLASPSVSASVYLAGSSLGSASAPPVDFLGPTQVAARLGVSSRRQVRAAGDRERTRPGKAAQGFDEALPLDASSSCPSEYAPQSPVSESPVVARDSEMAPPSSFSRHMSGVPKAPAVTMHESSLPKVYPPQLWSFMKRPASASPSFSSSFPPSFALSALSMNYQNAGGVFSPRCVRRFAGASDAFESSTHARPCRRRRLFSDCLSLVRDDEDTTASVLCRRPPSVGRERPAEAEEAGWWWRPRRRSEGARHSPGAERVEKETADEGVDKGNHTEGPKERTHRRVGEGRRGEEAALEHDQEVNSGKGENGDEEEDAQALAETSRRRSPPLKASTPTFSCSVCDATGKTALNTTPPGPAPAPQLSLPTTSPRRCLHVGDTWPVATSCVPNGAEEKEEEIERERQGSSGERELHAMFKCGEDPFLSSASAECRPPFPETSRPAGSPPGPPLAFSETSGAPQKSVFATFGLLPRRRQSARQATCNRSPALLPGAAGARGSCVPLPLASAVSSSASVKLLCSPRSMARGCGPSTHRVFSWQPRAYEKLCLLAALVTPRIHGQQRLEKQETSAPEKDLPSSSHSSSFSSSSTSFVASVKDASAGGGKVRDFFLPEAKRQVGSEGEWEIGASRPPHAGAESERKAAVKEEQNAERRNFPSTFDMATPTPALVVWASTQEDKGFHEQEKKAEPPSVSLLPPLLFPVAPGLASIASRVAPGLLVVWREAQKRLLPREEKEEIEGRTEEREGETREEKEGHTCERDKRKRIKGERGGGGIWTPRTPRRPCWASSFSCKHPRCGNRFYSRESHECSNASTRPPDLSVFCLSASAFASSLLFGELSLVSSSPSLVSANTDRHRGEAPQAPPGDLEGPSLENLIAGALAAQSEQTLCREAPLHAAAVVLFVSLLIQDKRGLLSDFDGSEGLDALMSPPSSRPYGSLVSQADSVLSVAPPSLTSRREARSLPVSPSAERCCDKDVDVKGSETGLDGPTRREEDRRGEGARSQGFSCQNERNRGSTEGGRKHERKEQKEEARKEEEQERSNGDETAHFHSARSLLFPLVSPSRSLGSTLCSPGRGTPGRCTLGFAHVLPLLQRHLSFSSSSRQAGILSAVSSERRGQKTDAGERHPRRGREQNMQGEKSTKRRREERRAVCRRSTVRTPLRDAMPSPWSLHCSSDKGRNAREKEEREEREEATRKEFLRLLVCFTQRHLGLPGCRLLKLLHAGLFLHMPATQESKIGTGMYGSVSKCATVFPEIPFVAVKRVSAPIDEKSHLIFSSIFHEVICLDAFRLATPLLSELFDFGLCACDGLLTYTINMKLYGSTLGEWRRGIWAQASSQSWISLLQSSGEPEKDEEPREAEPVDQEESVEFQRALLPLLLGIFRQIACAVATLHARGVLHCDLKCDNVLVDFSTALPVPLQCARRSRSLEEADWSRGQQRDGSKELTAPERSRGALHAQAKVGDEESREDEVGRRVTCDVNTHEFSALFPRLSLSPTQTPRSSRPAPTDEETREASPALAPVRLSSGVLLMPRVALSDFGEACVLTKKSAQPKTRSRGTEVNKSPELLQVTILQAEDSDECQEEFEEAAKDVETARGEQAVQRFSGEPEASGERPAQKEQPAASSVSRGPLHLLSSPLESSTSCEDFSSSVAAAKQVEDISVSPIVPALGLPSSRRRTGSERNSSLAMAADIWALGCLFFELVTRQFLFFSNPGFYLRLSGRLPLFDDASRELLNAIHPMLLPFLRLLLRREAARRPSASDVVALVDALLLAVVESRTADFRGSRSAEDCRGNCRSKDEGTAVKRSCDLRGDREAKDQSSECRFYLGMKPPLLGDTRHAETETSGREAEATSERETKVTVERSPQQFLREGRCALAEPNASGNLSHPRQQRSQETRDDDVRFSRDRNKQERRKTDRSRCCLGRGRVSTLSSLESRSASDTDHKTQNDAKLEAEEDWLTEQDLSCSPLSAVPDFRPTYAAPGRCASLLRVLRDVEIWMLPGGSCPSLSSRSSGGRVSWQTYASSLVPGNCGLVQATQLSRFLSRFAFVVDCRKPPRKGVESQERPCALDSWFASRMALRELRETEEARENLRVNEAREGNMGSRPSWSARFATLPPSVAGWRRVLSFSAFCLSRDGAACREDEMEKEETAGARGLESEEESRLGGNAGCFSEGEAFSAFLPVFFDFLREAAACGGRVLLIDEEETGQPGEGGSEGGLGGREKTKEQKETDEVGVKEETREHISIACAIALVMEGLSLDPFRAANLLSAQCIYTSLTAGTRGILSAFFQERLKPASRPTFFSHAGRWEANVRLPRLHAKEQFEELSSFLRSQVGQPVTGVATLDDMEHGDRRTGATRPGLEKKGGDKQMSRVELNNAFGASSLHSSRSSADTCVSRGFLRTGEKDKEGTRERRGEGRTFEKETERETESSSVASLSCLCGSCVWRLPSRASSDFCVSPTSFSTLAGAVASSGQAFRVSPRLSCCSSDDLGSRDAQATKTRSCLSVSVVGSDARENPGRREDAKTPPGEAGTCGGDICPLRELCGVYTAHVRAAYGLSRLAGISWRLLILFPGSAAACGDEGRVSERRLEKPKHALDVSASLFSLLRRLAGGSRGYLECTYTGFRDATEGPLANAENVVLSRLLCRSTAAASPPQCVSSGCPASRGFDSRECKASMCRKESREREERREVAPLDEQGNERELEATSALASVCDDCEFVQHLQWKYFRCRICRVLSFALGLPSAAGFPAEGRCDTLEAEKNAESEKERTQAWETRSDPGEGEKDEKDASDWGNRHPGFQVLKGRRCSLTKDPRKAKKPRSPVCAVVAFPVYHAEPQGPSTLHACKKIRKPPEKEIRSRGGERAADEKKAEGREKKETKGSEVAAAFEEPKGKWSPFRQGDESDGLTEKLLEPREALAFAASLAETEKQEEPRQSEESVFVCRTKAETRRPYRRQRQETDELGKIESFDKKSDNGRESEWSDSDGSPLARRPVLTKFLLSDFLFRPNFQKGKA</sequence>
<feature type="region of interest" description="Disordered" evidence="8">
    <location>
        <begin position="257"/>
        <end position="276"/>
    </location>
</feature>
<feature type="compositionally biased region" description="Basic and acidic residues" evidence="8">
    <location>
        <begin position="922"/>
        <end position="936"/>
    </location>
</feature>
<feature type="region of interest" description="Disordered" evidence="8">
    <location>
        <begin position="4002"/>
        <end position="4100"/>
    </location>
</feature>
<name>A0A139XML2_TOXGO</name>
<feature type="region of interest" description="Disordered" evidence="8">
    <location>
        <begin position="3098"/>
        <end position="3168"/>
    </location>
</feature>
<feature type="compositionally biased region" description="Basic and acidic residues" evidence="8">
    <location>
        <begin position="3690"/>
        <end position="3708"/>
    </location>
</feature>
<feature type="compositionally biased region" description="Basic and acidic residues" evidence="8">
    <location>
        <begin position="4637"/>
        <end position="4646"/>
    </location>
</feature>
<keyword evidence="5 10" id="KW-0418">Kinase</keyword>
<feature type="compositionally biased region" description="Basic and acidic residues" evidence="8">
    <location>
        <begin position="3454"/>
        <end position="3466"/>
    </location>
</feature>
<feature type="region of interest" description="Disordered" evidence="8">
    <location>
        <begin position="5447"/>
        <end position="5474"/>
    </location>
</feature>
<feature type="region of interest" description="Disordered" evidence="8">
    <location>
        <begin position="4479"/>
        <end position="4525"/>
    </location>
</feature>